<sequence length="101" mass="11748">MGFRSMEVESVSLVVIKKLKATYIDILVISNFIWDAKQISEGFERIKFQHIKRGGNRVANLLAMEGFRRKRDVWWIEEAPTVVQKVVKTKRSLGQKRGKDL</sequence>
<reference evidence="2 3" key="1">
    <citation type="journal article" date="2019" name="Genome Biol. Evol.">
        <title>Insights into the evolution of the New World diploid cottons (Gossypium, subgenus Houzingenia) based on genome sequencing.</title>
        <authorList>
            <person name="Grover C.E."/>
            <person name="Arick M.A. 2nd"/>
            <person name="Thrash A."/>
            <person name="Conover J.L."/>
            <person name="Sanders W.S."/>
            <person name="Peterson D.G."/>
            <person name="Frelichowski J.E."/>
            <person name="Scheffler J.A."/>
            <person name="Scheffler B.E."/>
            <person name="Wendel J.F."/>
        </authorList>
    </citation>
    <scope>NUCLEOTIDE SEQUENCE [LARGE SCALE GENOMIC DNA]</scope>
    <source>
        <strain evidence="2">8</strain>
        <tissue evidence="2">Leaf</tissue>
    </source>
</reference>
<feature type="non-terminal residue" evidence="2">
    <location>
        <position position="101"/>
    </location>
</feature>
<accession>A0A7J9FL38</accession>
<evidence type="ECO:0000313" key="3">
    <source>
        <dbReference type="Proteomes" id="UP000593568"/>
    </source>
</evidence>
<dbReference type="PANTHER" id="PTHR47074:SF61">
    <property type="entry name" value="RNASE H TYPE-1 DOMAIN-CONTAINING PROTEIN"/>
    <property type="match status" value="1"/>
</dbReference>
<keyword evidence="3" id="KW-1185">Reference proteome</keyword>
<organism evidence="2 3">
    <name type="scientific">Gossypium trilobum</name>
    <dbReference type="NCBI Taxonomy" id="34281"/>
    <lineage>
        <taxon>Eukaryota</taxon>
        <taxon>Viridiplantae</taxon>
        <taxon>Streptophyta</taxon>
        <taxon>Embryophyta</taxon>
        <taxon>Tracheophyta</taxon>
        <taxon>Spermatophyta</taxon>
        <taxon>Magnoliopsida</taxon>
        <taxon>eudicotyledons</taxon>
        <taxon>Gunneridae</taxon>
        <taxon>Pentapetalae</taxon>
        <taxon>rosids</taxon>
        <taxon>malvids</taxon>
        <taxon>Malvales</taxon>
        <taxon>Malvaceae</taxon>
        <taxon>Malvoideae</taxon>
        <taxon>Gossypium</taxon>
    </lineage>
</organism>
<dbReference type="GO" id="GO:0003676">
    <property type="term" value="F:nucleic acid binding"/>
    <property type="evidence" value="ECO:0007669"/>
    <property type="project" value="InterPro"/>
</dbReference>
<dbReference type="InterPro" id="IPR052929">
    <property type="entry name" value="RNase_H-like_EbsB-rel"/>
</dbReference>
<evidence type="ECO:0000313" key="2">
    <source>
        <dbReference type="EMBL" id="MBA0786026.1"/>
    </source>
</evidence>
<dbReference type="GO" id="GO:0004523">
    <property type="term" value="F:RNA-DNA hybrid ribonuclease activity"/>
    <property type="evidence" value="ECO:0007669"/>
    <property type="project" value="InterPro"/>
</dbReference>
<evidence type="ECO:0000259" key="1">
    <source>
        <dbReference type="Pfam" id="PF13456"/>
    </source>
</evidence>
<name>A0A7J9FL38_9ROSI</name>
<dbReference type="Pfam" id="PF13456">
    <property type="entry name" value="RVT_3"/>
    <property type="match status" value="1"/>
</dbReference>
<gene>
    <name evidence="2" type="ORF">Gotri_027695</name>
</gene>
<dbReference type="EMBL" id="JABEZW010221115">
    <property type="protein sequence ID" value="MBA0786026.1"/>
    <property type="molecule type" value="Genomic_DNA"/>
</dbReference>
<comment type="caution">
    <text evidence="2">The sequence shown here is derived from an EMBL/GenBank/DDBJ whole genome shotgun (WGS) entry which is preliminary data.</text>
</comment>
<dbReference type="PANTHER" id="PTHR47074">
    <property type="entry name" value="BNAC02G40300D PROTEIN"/>
    <property type="match status" value="1"/>
</dbReference>
<dbReference type="AlphaFoldDB" id="A0A7J9FL38"/>
<feature type="domain" description="RNase H type-1" evidence="1">
    <location>
        <begin position="2"/>
        <end position="64"/>
    </location>
</feature>
<dbReference type="Proteomes" id="UP000593568">
    <property type="component" value="Unassembled WGS sequence"/>
</dbReference>
<dbReference type="InterPro" id="IPR002156">
    <property type="entry name" value="RNaseH_domain"/>
</dbReference>
<proteinExistence type="predicted"/>
<protein>
    <recommendedName>
        <fullName evidence="1">RNase H type-1 domain-containing protein</fullName>
    </recommendedName>
</protein>